<name>A0A7J6X860_THATH</name>
<reference evidence="2 3" key="1">
    <citation type="submission" date="2020-06" db="EMBL/GenBank/DDBJ databases">
        <title>Transcriptomic and genomic resources for Thalictrum thalictroides and T. hernandezii: Facilitating candidate gene discovery in an emerging model plant lineage.</title>
        <authorList>
            <person name="Arias T."/>
            <person name="Riano-Pachon D.M."/>
            <person name="Di Stilio V.S."/>
        </authorList>
    </citation>
    <scope>NUCLEOTIDE SEQUENCE [LARGE SCALE GENOMIC DNA]</scope>
    <source>
        <strain evidence="3">cv. WT478/WT964</strain>
        <tissue evidence="2">Leaves</tissue>
    </source>
</reference>
<dbReference type="EMBL" id="JABWDY010003398">
    <property type="protein sequence ID" value="KAF5205971.1"/>
    <property type="molecule type" value="Genomic_DNA"/>
</dbReference>
<accession>A0A7J6X860</accession>
<dbReference type="OrthoDB" id="1250017at2759"/>
<organism evidence="2 3">
    <name type="scientific">Thalictrum thalictroides</name>
    <name type="common">Rue-anemone</name>
    <name type="synonym">Anemone thalictroides</name>
    <dbReference type="NCBI Taxonomy" id="46969"/>
    <lineage>
        <taxon>Eukaryota</taxon>
        <taxon>Viridiplantae</taxon>
        <taxon>Streptophyta</taxon>
        <taxon>Embryophyta</taxon>
        <taxon>Tracheophyta</taxon>
        <taxon>Spermatophyta</taxon>
        <taxon>Magnoliopsida</taxon>
        <taxon>Ranunculales</taxon>
        <taxon>Ranunculaceae</taxon>
        <taxon>Thalictroideae</taxon>
        <taxon>Thalictrum</taxon>
    </lineage>
</organism>
<dbReference type="Proteomes" id="UP000554482">
    <property type="component" value="Unassembled WGS sequence"/>
</dbReference>
<dbReference type="AlphaFoldDB" id="A0A7J6X860"/>
<dbReference type="InterPro" id="IPR026960">
    <property type="entry name" value="RVT-Znf"/>
</dbReference>
<protein>
    <submittedName>
        <fullName evidence="2">Ribonuclease h domain</fullName>
    </submittedName>
</protein>
<gene>
    <name evidence="2" type="ORF">FRX31_004442</name>
</gene>
<dbReference type="Pfam" id="PF13966">
    <property type="entry name" value="zf-RVT"/>
    <property type="match status" value="1"/>
</dbReference>
<evidence type="ECO:0000313" key="2">
    <source>
        <dbReference type="EMBL" id="KAF5205971.1"/>
    </source>
</evidence>
<evidence type="ECO:0000313" key="3">
    <source>
        <dbReference type="Proteomes" id="UP000554482"/>
    </source>
</evidence>
<feature type="non-terminal residue" evidence="2">
    <location>
        <position position="175"/>
    </location>
</feature>
<comment type="caution">
    <text evidence="2">The sequence shown here is derived from an EMBL/GenBank/DDBJ whole genome shotgun (WGS) entry which is preliminary data.</text>
</comment>
<evidence type="ECO:0000259" key="1">
    <source>
        <dbReference type="Pfam" id="PF13966"/>
    </source>
</evidence>
<feature type="domain" description="Reverse transcriptase zinc-binding" evidence="1">
    <location>
        <begin position="27"/>
        <end position="112"/>
    </location>
</feature>
<keyword evidence="3" id="KW-1185">Reference proteome</keyword>
<proteinExistence type="predicted"/>
<sequence>MKLQYSHLKQNLDRDKRIWPHSPDGSFTIKSYLRLAHAPNTSSSILKRIWSSFVPSKFSFLCWRLFYDIVPVDSVIASCQIPIVSKCLCCQNACQESSLHLFLKGNLANSIWTHFNNLFEIDTGVNIKHTLMLWFKRGKKGSMEYLCCTITPLLILWEVWKERCARKYEENYQWQ</sequence>